<dbReference type="AlphaFoldDB" id="A0AAF3F0V4"/>
<organism evidence="2 3">
    <name type="scientific">Mesorhabditis belari</name>
    <dbReference type="NCBI Taxonomy" id="2138241"/>
    <lineage>
        <taxon>Eukaryota</taxon>
        <taxon>Metazoa</taxon>
        <taxon>Ecdysozoa</taxon>
        <taxon>Nematoda</taxon>
        <taxon>Chromadorea</taxon>
        <taxon>Rhabditida</taxon>
        <taxon>Rhabditina</taxon>
        <taxon>Rhabditomorpha</taxon>
        <taxon>Rhabditoidea</taxon>
        <taxon>Rhabditidae</taxon>
        <taxon>Mesorhabditinae</taxon>
        <taxon>Mesorhabditis</taxon>
    </lineage>
</organism>
<feature type="repeat" description="RCC1" evidence="1">
    <location>
        <begin position="269"/>
        <end position="320"/>
    </location>
</feature>
<dbReference type="Gene3D" id="2.130.10.30">
    <property type="entry name" value="Regulator of chromosome condensation 1/beta-lactamase-inhibitor protein II"/>
    <property type="match status" value="2"/>
</dbReference>
<dbReference type="InterPro" id="IPR000408">
    <property type="entry name" value="Reg_chr_condens"/>
</dbReference>
<evidence type="ECO:0000313" key="2">
    <source>
        <dbReference type="Proteomes" id="UP000887575"/>
    </source>
</evidence>
<evidence type="ECO:0000256" key="1">
    <source>
        <dbReference type="PROSITE-ProRule" id="PRU00235"/>
    </source>
</evidence>
<evidence type="ECO:0000313" key="3">
    <source>
        <dbReference type="WBParaSite" id="MBELARI_LOCUS20141"/>
    </source>
</evidence>
<reference evidence="3" key="1">
    <citation type="submission" date="2024-02" db="UniProtKB">
        <authorList>
            <consortium name="WormBaseParasite"/>
        </authorList>
    </citation>
    <scope>IDENTIFICATION</scope>
</reference>
<dbReference type="InterPro" id="IPR009091">
    <property type="entry name" value="RCC1/BLIP-II"/>
</dbReference>
<sequence>MKPTKIAGFYSPSDQKLHELSDFSLGSSSDFFDSEDAKHQFCLKNNTLFKFIPETGSFTQLASLPKGTFFARFLDDSLLAVNGELNVRNEKREWRRVKLRKPPKYCPHGVASTSNDKISIKSLVLGFSTFVIVDENGQLWTFERNSLLDNGNTSITPRRLPFMGGMRKCTRIVGGRKHFLALVVRSVAEQKGFDCDDIEDNISRKIQMNEVNFQNCDKCQEDGKMRLSATMKLADQTLENRFLSDSPTSSAHPTLRKKKQIFEVPDDFVEVWSWGDNSAGQLGHGDSVNRKEPFPISTLTEYHVVEIACGEQFSMALTANGEVLSWGESLQPSTSLTFNSTPQILKIGYDQIALGICAFKEQSAILISSTNGPSFILHSTKDAVTRNRSIQKLPPFVKDHICVETSVLESTLGFKTLKRSAQVEECFTFWAEAVKLGRLLRALAKMSQHMHENSRASCAEDQSAIVADLLHKFYLSTVCAAGSIAGLSASLRQLLITGESLDSVEILNRCVTSDFTNALLHYFDALCDAVAFGCFVRISVRNELLVNAEMQCL</sequence>
<dbReference type="PANTHER" id="PTHR46089:SF4">
    <property type="entry name" value="VPS9 DOMAIN-CONTAINING PROTEIN"/>
    <property type="match status" value="1"/>
</dbReference>
<proteinExistence type="predicted"/>
<dbReference type="Proteomes" id="UP000887575">
    <property type="component" value="Unassembled WGS sequence"/>
</dbReference>
<dbReference type="WBParaSite" id="MBELARI_LOCUS20141">
    <property type="protein sequence ID" value="MBELARI_LOCUS20141"/>
    <property type="gene ID" value="MBELARI_LOCUS20141"/>
</dbReference>
<dbReference type="SUPFAM" id="SSF50985">
    <property type="entry name" value="RCC1/BLIP-II"/>
    <property type="match status" value="2"/>
</dbReference>
<dbReference type="Pfam" id="PF00415">
    <property type="entry name" value="RCC1"/>
    <property type="match status" value="1"/>
</dbReference>
<accession>A0AAF3F0V4</accession>
<dbReference type="PROSITE" id="PS50012">
    <property type="entry name" value="RCC1_3"/>
    <property type="match status" value="1"/>
</dbReference>
<keyword evidence="2" id="KW-1185">Reference proteome</keyword>
<dbReference type="PANTHER" id="PTHR46089">
    <property type="entry name" value="ALSIN HOMOLOG"/>
    <property type="match status" value="1"/>
</dbReference>
<protein>
    <submittedName>
        <fullName evidence="3">Uncharacterized protein</fullName>
    </submittedName>
</protein>
<name>A0AAF3F0V4_9BILA</name>
<dbReference type="InterPro" id="IPR051984">
    <property type="entry name" value="Alsin"/>
</dbReference>